<dbReference type="InterPro" id="IPR023632">
    <property type="entry name" value="ATP_synth_F1_gsu_CS"/>
</dbReference>
<evidence type="ECO:0000256" key="9">
    <source>
        <dbReference type="ARBA" id="ARBA00023310"/>
    </source>
</evidence>
<dbReference type="GO" id="GO:0005524">
    <property type="term" value="F:ATP binding"/>
    <property type="evidence" value="ECO:0007669"/>
    <property type="project" value="UniProtKB-UniRule"/>
</dbReference>
<keyword evidence="9 10" id="KW-0066">ATP synthesis</keyword>
<comment type="subcellular location">
    <subcellularLocation>
        <location evidence="10">Cell membrane</location>
        <topology evidence="10">Peripheral membrane protein</topology>
    </subcellularLocation>
    <subcellularLocation>
        <location evidence="2">Membrane</location>
        <topology evidence="2">Peripheral membrane protein</topology>
    </subcellularLocation>
</comment>
<dbReference type="Gene3D" id="1.10.287.80">
    <property type="entry name" value="ATP synthase, gamma subunit, helix hairpin domain"/>
    <property type="match status" value="1"/>
</dbReference>
<keyword evidence="6 10" id="KW-0406">Ion transport</keyword>
<dbReference type="PANTHER" id="PTHR11693">
    <property type="entry name" value="ATP SYNTHASE GAMMA CHAIN"/>
    <property type="match status" value="1"/>
</dbReference>
<protein>
    <recommendedName>
        <fullName evidence="10">ATP synthase gamma chain</fullName>
    </recommendedName>
    <alternativeName>
        <fullName evidence="10">ATP synthase F1 sector gamma subunit</fullName>
    </alternativeName>
    <alternativeName>
        <fullName evidence="10">F-ATPase gamma subunit</fullName>
    </alternativeName>
</protein>
<organism evidence="11 12">
    <name type="scientific">Paramaledivibacter caminithermalis (strain DSM 15212 / CIP 107654 / DViRD3)</name>
    <name type="common">Clostridium caminithermale</name>
    <dbReference type="NCBI Taxonomy" id="1121301"/>
    <lineage>
        <taxon>Bacteria</taxon>
        <taxon>Bacillati</taxon>
        <taxon>Bacillota</taxon>
        <taxon>Clostridia</taxon>
        <taxon>Peptostreptococcales</taxon>
        <taxon>Caminicellaceae</taxon>
        <taxon>Paramaledivibacter</taxon>
    </lineage>
</organism>
<sequence length="287" mass="32537">MAGMGMRDIKRKIKSVNSTKQITKAMELVSTAKLKKTRDRLEKVKPYFETVNSAIQDILRNATNIDHKYVREREINKSLYIVITGDRGLCGGYNINAIKKTLEDIKDKDKASFVVIGHKAKNYFAKRGYEIVEEYLNISEKPEYTDAKNISRLALNLYKEGKIDEIKLIYTEFVSTISQVPKMLRLLPVSKQEDEKAEDREFKYISYEPSPGAVLDYLIPKYVESTLYGALVESATSEQAARRIAMENATDNAEEMISNLVLSFNQARQAAITQEITEIVGGAEALK</sequence>
<comment type="function">
    <text evidence="1 10">Produces ATP from ADP in the presence of a proton gradient across the membrane. The gamma chain is believed to be important in regulating ATPase activity and the flow of protons through the CF(0) complex.</text>
</comment>
<evidence type="ECO:0000313" key="11">
    <source>
        <dbReference type="EMBL" id="SHJ65726.1"/>
    </source>
</evidence>
<name>A0A1M6L3G8_PARC5</name>
<evidence type="ECO:0000256" key="5">
    <source>
        <dbReference type="ARBA" id="ARBA00022781"/>
    </source>
</evidence>
<dbReference type="NCBIfam" id="TIGR01146">
    <property type="entry name" value="ATPsyn_F1gamma"/>
    <property type="match status" value="1"/>
</dbReference>
<evidence type="ECO:0000256" key="6">
    <source>
        <dbReference type="ARBA" id="ARBA00023065"/>
    </source>
</evidence>
<evidence type="ECO:0000256" key="7">
    <source>
        <dbReference type="ARBA" id="ARBA00023136"/>
    </source>
</evidence>
<accession>A0A1M6L3G8</accession>
<evidence type="ECO:0000313" key="12">
    <source>
        <dbReference type="Proteomes" id="UP000184465"/>
    </source>
</evidence>
<dbReference type="AlphaFoldDB" id="A0A1M6L3G8"/>
<dbReference type="EMBL" id="FRAG01000005">
    <property type="protein sequence ID" value="SHJ65726.1"/>
    <property type="molecule type" value="Genomic_DNA"/>
</dbReference>
<keyword evidence="4 10" id="KW-0813">Transport</keyword>
<dbReference type="STRING" id="1121301.SAMN02745912_00631"/>
<dbReference type="Gene3D" id="3.40.1380.10">
    <property type="match status" value="1"/>
</dbReference>
<comment type="subunit">
    <text evidence="10">F-type ATPases have 2 components, CF(1) - the catalytic core - and CF(0) - the membrane proton channel. CF(1) has five subunits: alpha(3), beta(3), gamma(1), delta(1), epsilon(1). CF(0) has three main subunits: a, b and c.</text>
</comment>
<dbReference type="PRINTS" id="PR00126">
    <property type="entry name" value="ATPASEGAMMA"/>
</dbReference>
<dbReference type="GO" id="GO:0005886">
    <property type="term" value="C:plasma membrane"/>
    <property type="evidence" value="ECO:0007669"/>
    <property type="project" value="UniProtKB-SubCell"/>
</dbReference>
<keyword evidence="7 10" id="KW-0472">Membrane</keyword>
<dbReference type="GO" id="GO:0046933">
    <property type="term" value="F:proton-transporting ATP synthase activity, rotational mechanism"/>
    <property type="evidence" value="ECO:0007669"/>
    <property type="project" value="UniProtKB-UniRule"/>
</dbReference>
<dbReference type="GO" id="GO:0045259">
    <property type="term" value="C:proton-transporting ATP synthase complex"/>
    <property type="evidence" value="ECO:0007669"/>
    <property type="project" value="UniProtKB-KW"/>
</dbReference>
<proteinExistence type="inferred from homology"/>
<keyword evidence="8 10" id="KW-0139">CF(1)</keyword>
<dbReference type="OrthoDB" id="9812769at2"/>
<dbReference type="GO" id="GO:0042777">
    <property type="term" value="P:proton motive force-driven plasma membrane ATP synthesis"/>
    <property type="evidence" value="ECO:0007669"/>
    <property type="project" value="UniProtKB-UniRule"/>
</dbReference>
<reference evidence="12" key="1">
    <citation type="submission" date="2016-11" db="EMBL/GenBank/DDBJ databases">
        <authorList>
            <person name="Varghese N."/>
            <person name="Submissions S."/>
        </authorList>
    </citation>
    <scope>NUCLEOTIDE SEQUENCE [LARGE SCALE GENOMIC DNA]</scope>
    <source>
        <strain evidence="12">DSM 15212 / CIP 107654 / DViRD3</strain>
    </source>
</reference>
<evidence type="ECO:0000256" key="4">
    <source>
        <dbReference type="ARBA" id="ARBA00022448"/>
    </source>
</evidence>
<keyword evidence="10" id="KW-1003">Cell membrane</keyword>
<evidence type="ECO:0000256" key="2">
    <source>
        <dbReference type="ARBA" id="ARBA00004170"/>
    </source>
</evidence>
<dbReference type="PANTHER" id="PTHR11693:SF22">
    <property type="entry name" value="ATP SYNTHASE SUBUNIT GAMMA, MITOCHONDRIAL"/>
    <property type="match status" value="1"/>
</dbReference>
<evidence type="ECO:0000256" key="1">
    <source>
        <dbReference type="ARBA" id="ARBA00003456"/>
    </source>
</evidence>
<dbReference type="RefSeq" id="WP_073146923.1">
    <property type="nucleotide sequence ID" value="NZ_FRAG01000005.1"/>
</dbReference>
<keyword evidence="5 10" id="KW-0375">Hydrogen ion transport</keyword>
<keyword evidence="12" id="KW-1185">Reference proteome</keyword>
<dbReference type="PROSITE" id="PS00153">
    <property type="entry name" value="ATPASE_GAMMA"/>
    <property type="match status" value="1"/>
</dbReference>
<evidence type="ECO:0000256" key="10">
    <source>
        <dbReference type="HAMAP-Rule" id="MF_00815"/>
    </source>
</evidence>
<dbReference type="InterPro" id="IPR035968">
    <property type="entry name" value="ATP_synth_F1_ATPase_gsu"/>
</dbReference>
<comment type="similarity">
    <text evidence="3 10">Belongs to the ATPase gamma chain family.</text>
</comment>
<dbReference type="CDD" id="cd12151">
    <property type="entry name" value="F1-ATPase_gamma"/>
    <property type="match status" value="1"/>
</dbReference>
<dbReference type="SUPFAM" id="SSF52943">
    <property type="entry name" value="ATP synthase (F1-ATPase), gamma subunit"/>
    <property type="match status" value="1"/>
</dbReference>
<dbReference type="InterPro" id="IPR000131">
    <property type="entry name" value="ATP_synth_F1_gsu"/>
</dbReference>
<dbReference type="HAMAP" id="MF_00815">
    <property type="entry name" value="ATP_synth_gamma_bact"/>
    <property type="match status" value="1"/>
</dbReference>
<evidence type="ECO:0000256" key="3">
    <source>
        <dbReference type="ARBA" id="ARBA00007681"/>
    </source>
</evidence>
<dbReference type="Pfam" id="PF00231">
    <property type="entry name" value="ATP-synt"/>
    <property type="match status" value="1"/>
</dbReference>
<dbReference type="Proteomes" id="UP000184465">
    <property type="component" value="Unassembled WGS sequence"/>
</dbReference>
<gene>
    <name evidence="10" type="primary">atpG</name>
    <name evidence="11" type="ORF">SAMN02745912_00631</name>
</gene>
<evidence type="ECO:0000256" key="8">
    <source>
        <dbReference type="ARBA" id="ARBA00023196"/>
    </source>
</evidence>